<feature type="compositionally biased region" description="Polar residues" evidence="1">
    <location>
        <begin position="20"/>
        <end position="29"/>
    </location>
</feature>
<feature type="region of interest" description="Disordered" evidence="1">
    <location>
        <begin position="20"/>
        <end position="41"/>
    </location>
</feature>
<dbReference type="SUPFAM" id="SSF69065">
    <property type="entry name" value="RNase III domain-like"/>
    <property type="match status" value="1"/>
</dbReference>
<feature type="compositionally biased region" description="Low complexity" evidence="1">
    <location>
        <begin position="227"/>
        <end position="242"/>
    </location>
</feature>
<evidence type="ECO:0008006" key="4">
    <source>
        <dbReference type="Google" id="ProtNLM"/>
    </source>
</evidence>
<accession>A0AAD3HLJ3</accession>
<dbReference type="GO" id="GO:0006396">
    <property type="term" value="P:RNA processing"/>
    <property type="evidence" value="ECO:0007669"/>
    <property type="project" value="InterPro"/>
</dbReference>
<name>A0AAD3HLJ3_9CHLO</name>
<dbReference type="Gene3D" id="1.10.1520.10">
    <property type="entry name" value="Ribonuclease III domain"/>
    <property type="match status" value="2"/>
</dbReference>
<keyword evidence="3" id="KW-1185">Reference proteome</keyword>
<dbReference type="AlphaFoldDB" id="A0AAD3HLJ3"/>
<dbReference type="GO" id="GO:0004525">
    <property type="term" value="F:ribonuclease III activity"/>
    <property type="evidence" value="ECO:0007669"/>
    <property type="project" value="InterPro"/>
</dbReference>
<feature type="compositionally biased region" description="Basic and acidic residues" evidence="1">
    <location>
        <begin position="109"/>
        <end position="119"/>
    </location>
</feature>
<evidence type="ECO:0000313" key="2">
    <source>
        <dbReference type="EMBL" id="GFR45784.1"/>
    </source>
</evidence>
<evidence type="ECO:0000256" key="1">
    <source>
        <dbReference type="SAM" id="MobiDB-lite"/>
    </source>
</evidence>
<protein>
    <recommendedName>
        <fullName evidence="4">RNase III domain-containing protein</fullName>
    </recommendedName>
</protein>
<evidence type="ECO:0000313" key="3">
    <source>
        <dbReference type="Proteomes" id="UP001054857"/>
    </source>
</evidence>
<dbReference type="PANTHER" id="PTHR34276">
    <property type="entry name" value="MINI-RIBONUCLEASE 3"/>
    <property type="match status" value="1"/>
</dbReference>
<gene>
    <name evidence="2" type="ORF">Agub_g7238</name>
</gene>
<sequence length="343" mass="35802">MLLNNPLAIWRLVGTRHGQRQVTGVSTKSLPPPSLSGGAVTNPRSAYNPLVLAYLGDAVWEAHTRRLEVEIETIVSQLQQQTWSTARSDESRSQPRPARGRGSGRGARGRGDDRARSRASEGAAAASSHGVCDGGEFGFPSRQQRKQWSTANFQALVFDALMAEGLPPPPHYLAAAVSSHIGPTSPAPQLQPPPASPLPPPPQPSLTQSRPTTPVPSKEEELPGSPPQAAAPGGGPAEAVDSGAAAATAPAAAAACPLVLTAEEMEVLRWGRNAGVSSVPRNVSVGLYKKATAVEVLVAHMYLTAPQRCAQLIAAAVAAPLLARQLQDQQQDQQEEGPSGSEA</sequence>
<dbReference type="EMBL" id="BMAR01000010">
    <property type="protein sequence ID" value="GFR45784.1"/>
    <property type="molecule type" value="Genomic_DNA"/>
</dbReference>
<comment type="caution">
    <text evidence="2">The sequence shown here is derived from an EMBL/GenBank/DDBJ whole genome shotgun (WGS) entry which is preliminary data.</text>
</comment>
<proteinExistence type="predicted"/>
<organism evidence="2 3">
    <name type="scientific">Astrephomene gubernaculifera</name>
    <dbReference type="NCBI Taxonomy" id="47775"/>
    <lineage>
        <taxon>Eukaryota</taxon>
        <taxon>Viridiplantae</taxon>
        <taxon>Chlorophyta</taxon>
        <taxon>core chlorophytes</taxon>
        <taxon>Chlorophyceae</taxon>
        <taxon>CS clade</taxon>
        <taxon>Chlamydomonadales</taxon>
        <taxon>Astrephomenaceae</taxon>
        <taxon>Astrephomene</taxon>
    </lineage>
</organism>
<feature type="region of interest" description="Disordered" evidence="1">
    <location>
        <begin position="79"/>
        <end position="138"/>
    </location>
</feature>
<dbReference type="PANTHER" id="PTHR34276:SF1">
    <property type="entry name" value="MINI-RIBONUCLEASE 3"/>
    <property type="match status" value="1"/>
</dbReference>
<dbReference type="Proteomes" id="UP001054857">
    <property type="component" value="Unassembled WGS sequence"/>
</dbReference>
<feature type="region of interest" description="Disordered" evidence="1">
    <location>
        <begin position="179"/>
        <end position="242"/>
    </location>
</feature>
<dbReference type="InterPro" id="IPR036389">
    <property type="entry name" value="RNase_III_sf"/>
</dbReference>
<reference evidence="2 3" key="1">
    <citation type="journal article" date="2021" name="Sci. Rep.">
        <title>Genome sequencing of the multicellular alga Astrephomene provides insights into convergent evolution of germ-soma differentiation.</title>
        <authorList>
            <person name="Yamashita S."/>
            <person name="Yamamoto K."/>
            <person name="Matsuzaki R."/>
            <person name="Suzuki S."/>
            <person name="Yamaguchi H."/>
            <person name="Hirooka S."/>
            <person name="Minakuchi Y."/>
            <person name="Miyagishima S."/>
            <person name="Kawachi M."/>
            <person name="Toyoda A."/>
            <person name="Nozaki H."/>
        </authorList>
    </citation>
    <scope>NUCLEOTIDE SEQUENCE [LARGE SCALE GENOMIC DNA]</scope>
    <source>
        <strain evidence="2 3">NIES-4017</strain>
    </source>
</reference>
<feature type="compositionally biased region" description="Pro residues" evidence="1">
    <location>
        <begin position="185"/>
        <end position="204"/>
    </location>
</feature>